<dbReference type="RefSeq" id="WP_081202876.1">
    <property type="nucleotide sequence ID" value="NZ_FOCZ01000016.1"/>
</dbReference>
<protein>
    <recommendedName>
        <fullName evidence="11">Carbohydrate-binding protein SusD</fullName>
    </recommendedName>
</protein>
<keyword evidence="10" id="KW-1185">Reference proteome</keyword>
<evidence type="ECO:0000256" key="1">
    <source>
        <dbReference type="ARBA" id="ARBA00004442"/>
    </source>
</evidence>
<gene>
    <name evidence="9" type="ORF">A4H97_10700</name>
</gene>
<sequence length="575" mass="65053">MKQVQSIISCFLLLLLLATASSCKKSFLDSAPYGVVSDDNFYLTTEQCTGAVMQVYNRTVHLGPIYLFIRRALNEYAGDDLLRTPTDDFTVWYNFSPDNVQFLWGWKYCFQGIYLCNYTLKKLETAPIPQADKDVLAAECKSVRALMYYMVATRWGTCPVITDVLPIENYYTVAFSKAPEVYAQVIKDLQEAAPALPKSWDPANKGRISQAAAKFLLAKAYMQLAGYPLNLTDNWQKAADVLAEFVPAGKRNEYGLDLLPNFGDVYSKAHDQDKESVFEVNEMYYAPGAGVSHEVGAPGNYLQVFEQPDMYEGYGGRECFTGDLYNEFEKDISGKVIDKRFTYTMLEPGDVYYVTSLKDTMLHNSTGKFYIKNVSVNHADNSLSYEVKDSSEKSYAGWVWPGHENQWYPNYKYLRNASERTGFQNSAGIFAEDLNVKWLRFSDALLCYAECLNETGRTADAATYVNEVRTRANNSPAVDSRRIYQKTIVTGSLPMINAGLSVTDMRAAIQHESRVELAGEDWRYENLRRWGIAADRLHQMAVESPQVGASRFNPASKYVKGAWDYFPIPANEFKP</sequence>
<evidence type="ECO:0000256" key="6">
    <source>
        <dbReference type="SAM" id="SignalP"/>
    </source>
</evidence>
<dbReference type="InterPro" id="IPR012944">
    <property type="entry name" value="SusD_RagB_dom"/>
</dbReference>
<dbReference type="OrthoDB" id="618454at2"/>
<evidence type="ECO:0000256" key="5">
    <source>
        <dbReference type="ARBA" id="ARBA00023237"/>
    </source>
</evidence>
<evidence type="ECO:0000259" key="7">
    <source>
        <dbReference type="Pfam" id="PF07980"/>
    </source>
</evidence>
<organism evidence="9 10">
    <name type="scientific">Niastella yeongjuensis</name>
    <dbReference type="NCBI Taxonomy" id="354355"/>
    <lineage>
        <taxon>Bacteria</taxon>
        <taxon>Pseudomonadati</taxon>
        <taxon>Bacteroidota</taxon>
        <taxon>Chitinophagia</taxon>
        <taxon>Chitinophagales</taxon>
        <taxon>Chitinophagaceae</taxon>
        <taxon>Niastella</taxon>
    </lineage>
</organism>
<accession>A0A1V9EFH8</accession>
<dbReference type="AlphaFoldDB" id="A0A1V9EFH8"/>
<evidence type="ECO:0000256" key="4">
    <source>
        <dbReference type="ARBA" id="ARBA00023136"/>
    </source>
</evidence>
<evidence type="ECO:0000313" key="10">
    <source>
        <dbReference type="Proteomes" id="UP000192610"/>
    </source>
</evidence>
<feature type="chain" id="PRO_5010718007" description="Carbohydrate-binding protein SusD" evidence="6">
    <location>
        <begin position="21"/>
        <end position="575"/>
    </location>
</feature>
<dbReference type="Pfam" id="PF07980">
    <property type="entry name" value="SusD_RagB"/>
    <property type="match status" value="1"/>
</dbReference>
<comment type="similarity">
    <text evidence="2">Belongs to the SusD family.</text>
</comment>
<feature type="signal peptide" evidence="6">
    <location>
        <begin position="1"/>
        <end position="20"/>
    </location>
</feature>
<dbReference type="STRING" id="354355.SAMN05660816_05958"/>
<dbReference type="InterPro" id="IPR011990">
    <property type="entry name" value="TPR-like_helical_dom_sf"/>
</dbReference>
<proteinExistence type="inferred from homology"/>
<dbReference type="EMBL" id="LVXG01000034">
    <property type="protein sequence ID" value="OQP44822.1"/>
    <property type="molecule type" value="Genomic_DNA"/>
</dbReference>
<dbReference type="InterPro" id="IPR033985">
    <property type="entry name" value="SusD-like_N"/>
</dbReference>
<evidence type="ECO:0000313" key="9">
    <source>
        <dbReference type="EMBL" id="OQP44822.1"/>
    </source>
</evidence>
<keyword evidence="3 6" id="KW-0732">Signal</keyword>
<dbReference type="SUPFAM" id="SSF48452">
    <property type="entry name" value="TPR-like"/>
    <property type="match status" value="1"/>
</dbReference>
<keyword evidence="5" id="KW-0998">Cell outer membrane</keyword>
<evidence type="ECO:0000256" key="2">
    <source>
        <dbReference type="ARBA" id="ARBA00006275"/>
    </source>
</evidence>
<dbReference type="PROSITE" id="PS51257">
    <property type="entry name" value="PROKAR_LIPOPROTEIN"/>
    <property type="match status" value="1"/>
</dbReference>
<dbReference type="Proteomes" id="UP000192610">
    <property type="component" value="Unassembled WGS sequence"/>
</dbReference>
<reference evidence="10" key="1">
    <citation type="submission" date="2016-04" db="EMBL/GenBank/DDBJ databases">
        <authorList>
            <person name="Chen L."/>
            <person name="Zhuang W."/>
            <person name="Wang G."/>
        </authorList>
    </citation>
    <scope>NUCLEOTIDE SEQUENCE [LARGE SCALE GENOMIC DNA]</scope>
    <source>
        <strain evidence="10">17621</strain>
    </source>
</reference>
<comment type="subcellular location">
    <subcellularLocation>
        <location evidence="1">Cell outer membrane</location>
    </subcellularLocation>
</comment>
<dbReference type="GO" id="GO:0009279">
    <property type="term" value="C:cell outer membrane"/>
    <property type="evidence" value="ECO:0007669"/>
    <property type="project" value="UniProtKB-SubCell"/>
</dbReference>
<evidence type="ECO:0008006" key="11">
    <source>
        <dbReference type="Google" id="ProtNLM"/>
    </source>
</evidence>
<name>A0A1V9EFH8_9BACT</name>
<feature type="domain" description="RagB/SusD" evidence="7">
    <location>
        <begin position="335"/>
        <end position="572"/>
    </location>
</feature>
<comment type="caution">
    <text evidence="9">The sequence shown here is derived from an EMBL/GenBank/DDBJ whole genome shotgun (WGS) entry which is preliminary data.</text>
</comment>
<feature type="domain" description="SusD-like N-terminal" evidence="8">
    <location>
        <begin position="94"/>
        <end position="221"/>
    </location>
</feature>
<evidence type="ECO:0000256" key="3">
    <source>
        <dbReference type="ARBA" id="ARBA00022729"/>
    </source>
</evidence>
<dbReference type="Gene3D" id="1.25.40.390">
    <property type="match status" value="1"/>
</dbReference>
<keyword evidence="4" id="KW-0472">Membrane</keyword>
<evidence type="ECO:0000259" key="8">
    <source>
        <dbReference type="Pfam" id="PF14322"/>
    </source>
</evidence>
<dbReference type="Pfam" id="PF14322">
    <property type="entry name" value="SusD-like_3"/>
    <property type="match status" value="1"/>
</dbReference>